<feature type="compositionally biased region" description="Basic residues" evidence="1">
    <location>
        <begin position="399"/>
        <end position="411"/>
    </location>
</feature>
<organism evidence="2 3">
    <name type="scientific">Rhizoctonia solani AG-3 Rhs1AP</name>
    <dbReference type="NCBI Taxonomy" id="1086054"/>
    <lineage>
        <taxon>Eukaryota</taxon>
        <taxon>Fungi</taxon>
        <taxon>Dikarya</taxon>
        <taxon>Basidiomycota</taxon>
        <taxon>Agaricomycotina</taxon>
        <taxon>Agaricomycetes</taxon>
        <taxon>Cantharellales</taxon>
        <taxon>Ceratobasidiaceae</taxon>
        <taxon>Rhizoctonia</taxon>
    </lineage>
</organism>
<feature type="compositionally biased region" description="Basic residues" evidence="1">
    <location>
        <begin position="357"/>
        <end position="371"/>
    </location>
</feature>
<feature type="compositionally biased region" description="Polar residues" evidence="1">
    <location>
        <begin position="549"/>
        <end position="558"/>
    </location>
</feature>
<dbReference type="EMBL" id="JATN01000321">
    <property type="protein sequence ID" value="EUC59840.1"/>
    <property type="molecule type" value="Genomic_DNA"/>
</dbReference>
<reference evidence="3" key="1">
    <citation type="journal article" date="2014" name="Genome Announc.">
        <title>Draft genome sequence of the plant-pathogenic soil fungus Rhizoctonia solani anastomosis group 3 strain Rhs1AP.</title>
        <authorList>
            <person name="Cubeta M.A."/>
            <person name="Thomas E."/>
            <person name="Dean R.A."/>
            <person name="Jabaji S."/>
            <person name="Neate S.M."/>
            <person name="Tavantzis S."/>
            <person name="Toda T."/>
            <person name="Vilgalys R."/>
            <person name="Bharathan N."/>
            <person name="Fedorova-Abrams N."/>
            <person name="Pakala S.B."/>
            <person name="Pakala S.M."/>
            <person name="Zafar N."/>
            <person name="Joardar V."/>
            <person name="Losada L."/>
            <person name="Nierman W.C."/>
        </authorList>
    </citation>
    <scope>NUCLEOTIDE SEQUENCE [LARGE SCALE GENOMIC DNA]</scope>
    <source>
        <strain evidence="3">AG-3</strain>
    </source>
</reference>
<sequence length="569" mass="62425">MAKSAEARAAEKVKRKAQDERRYKIAAAAAEIEEALYEMIESKANVLDVEVGDILSRFLLYATARTSDSKATVWNGLVHVKSKEWADMKEDYPGSAFIGYVVERIQEENLYNIDKMNEEDKEIYVEAARKSRAAKINAGAAKTSTQRLVQGSVKNEISAMVQRMDFLHSTTGIEYLLFAVKGKPQDGLIGMYHASPKAQAFLENHLALPISHFVELLEGSVLGGPIGALNSHRTPTQIAKSLFRQDFLKSLRVAATSAAEDGSAPAIVDPLEITMVEYKNYPNIIRQYKVVSNGWPTDDNGSLVDPGTMGLGRLRAFTKLINDPTSGYGFKRITDTEWKDWCKKYDQDVAGGTLALGKRKTRSDAGKKRKKDSSNTVDALEMAQSMTGANKKGVEKSKKSNTTKRSRKKIVSKSADRSSPIAEVAHENVPTSSDSQDPVRSPTADSDEVPTNSLDQPQPFTFTPPDDTPVWPLPAIWVPSTPKPQKTPPPSSPMLTTNSAEPGPSTPGRTFRFIHNTPESVRSRACTPRPQRLQSPAVRPLPPPGRPLSQHSVFQGTDTPLVLDPALQA</sequence>
<accession>A0A0A1ULP7</accession>
<evidence type="ECO:0000313" key="2">
    <source>
        <dbReference type="EMBL" id="EUC59840.1"/>
    </source>
</evidence>
<evidence type="ECO:0000256" key="1">
    <source>
        <dbReference type="SAM" id="MobiDB-lite"/>
    </source>
</evidence>
<feature type="non-terminal residue" evidence="2">
    <location>
        <position position="569"/>
    </location>
</feature>
<protein>
    <submittedName>
        <fullName evidence="2">Uncharacterized protein</fullName>
    </submittedName>
</protein>
<feature type="compositionally biased region" description="Low complexity" evidence="1">
    <location>
        <begin position="455"/>
        <end position="469"/>
    </location>
</feature>
<dbReference type="Proteomes" id="UP000030108">
    <property type="component" value="Unassembled WGS sequence"/>
</dbReference>
<evidence type="ECO:0000313" key="3">
    <source>
        <dbReference type="Proteomes" id="UP000030108"/>
    </source>
</evidence>
<comment type="caution">
    <text evidence="2">The sequence shown here is derived from an EMBL/GenBank/DDBJ whole genome shotgun (WGS) entry which is preliminary data.</text>
</comment>
<feature type="region of interest" description="Disordered" evidence="1">
    <location>
        <begin position="382"/>
        <end position="569"/>
    </location>
</feature>
<name>A0A0A1ULP7_9AGAM</name>
<dbReference type="AlphaFoldDB" id="A0A0A1ULP7"/>
<feature type="region of interest" description="Disordered" evidence="1">
    <location>
        <begin position="357"/>
        <end position="376"/>
    </location>
</feature>
<gene>
    <name evidence="2" type="ORF">RSOL_325580</name>
</gene>
<feature type="compositionally biased region" description="Polar residues" evidence="1">
    <location>
        <begin position="429"/>
        <end position="438"/>
    </location>
</feature>
<dbReference type="OrthoDB" id="3223825at2759"/>
<feature type="compositionally biased region" description="Pro residues" evidence="1">
    <location>
        <begin position="481"/>
        <end position="492"/>
    </location>
</feature>
<proteinExistence type="predicted"/>